<dbReference type="AlphaFoldDB" id="A0ABD3HWJ4"/>
<dbReference type="CDD" id="cd00590">
    <property type="entry name" value="RRM_SF"/>
    <property type="match status" value="1"/>
</dbReference>
<dbReference type="InterPro" id="IPR000504">
    <property type="entry name" value="RRM_dom"/>
</dbReference>
<reference evidence="4 5" key="1">
    <citation type="submission" date="2024-09" db="EMBL/GenBank/DDBJ databases">
        <title>Chromosome-scale assembly of Riccia sorocarpa.</title>
        <authorList>
            <person name="Paukszto L."/>
        </authorList>
    </citation>
    <scope>NUCLEOTIDE SEQUENCE [LARGE SCALE GENOMIC DNA]</scope>
    <source>
        <strain evidence="4">LP-2024</strain>
        <tissue evidence="4">Aerial parts of the thallus</tissue>
    </source>
</reference>
<feature type="domain" description="RRM" evidence="3">
    <location>
        <begin position="564"/>
        <end position="636"/>
    </location>
</feature>
<sequence length="640" mass="69088">MAEIDYGDYEVKDEELVDFEDSDYGFGSDVELEVDYEVDQPKTAEVDSSTRAKIGESDEKQTEAAHLDTGNEAAESLGEAVTLNTAVEKERKEEVKRGKIEEKDEKEDGVVVQQLSSFAVVTSGYSLEGKVEEARRKHRKADLEDGELDDAAMPEGSNREAEADPDDEKEYGNDRLEKKRRKDRFAAERQSENYQGKERESTSLTSGPGFMQNGMFSRAASMAPGIMGPGRPLLPLDLSPLQQMGRGFVGPVNSVQMMHLQEAVAVQEQMLRSHQMMQQLAHVHAGGRGRHPMAGGPVGCPLPSPMLGIEFGGRLPQGLMHLQSASPDLFGQMNFVGPGDAYSRSLRAESVDRVMAGRLGQEGTRMISSPRSVIGRQNQWAANGDVVPTEGARGKGRGQVPPPIWGDRHGVMPPAVVAQANGGQSLGVGQSVNIGQARSAHVMGAGQAKARQGAVSMGHGNHNPQRAPERAKAPGRVERDGTWKASRDRATRSDAAKTKENDLRTSSAVASGNKRERAGGHENDSESISIPSRSVLTPQYQGVSNGSASTSNLIQLGGPVQKSRVLTVSGLPVNTSMSLVVEAFEKLGKIMDFKKEERGDAFTITFATISEAISAQRHLHRSILGGRQITVEYAVQQPDS</sequence>
<feature type="compositionally biased region" description="Basic and acidic residues" evidence="2">
    <location>
        <begin position="467"/>
        <end position="503"/>
    </location>
</feature>
<feature type="compositionally biased region" description="Basic and acidic residues" evidence="2">
    <location>
        <begin position="513"/>
        <end position="524"/>
    </location>
</feature>
<evidence type="ECO:0000313" key="4">
    <source>
        <dbReference type="EMBL" id="KAL3695867.1"/>
    </source>
</evidence>
<dbReference type="PROSITE" id="PS50102">
    <property type="entry name" value="RRM"/>
    <property type="match status" value="1"/>
</dbReference>
<organism evidence="4 5">
    <name type="scientific">Riccia sorocarpa</name>
    <dbReference type="NCBI Taxonomy" id="122646"/>
    <lineage>
        <taxon>Eukaryota</taxon>
        <taxon>Viridiplantae</taxon>
        <taxon>Streptophyta</taxon>
        <taxon>Embryophyta</taxon>
        <taxon>Marchantiophyta</taxon>
        <taxon>Marchantiopsida</taxon>
        <taxon>Marchantiidae</taxon>
        <taxon>Marchantiales</taxon>
        <taxon>Ricciaceae</taxon>
        <taxon>Riccia</taxon>
    </lineage>
</organism>
<dbReference type="GO" id="GO:0003723">
    <property type="term" value="F:RNA binding"/>
    <property type="evidence" value="ECO:0007669"/>
    <property type="project" value="UniProtKB-UniRule"/>
</dbReference>
<evidence type="ECO:0000313" key="5">
    <source>
        <dbReference type="Proteomes" id="UP001633002"/>
    </source>
</evidence>
<feature type="region of interest" description="Disordered" evidence="2">
    <location>
        <begin position="439"/>
        <end position="533"/>
    </location>
</feature>
<dbReference type="Proteomes" id="UP001633002">
    <property type="component" value="Unassembled WGS sequence"/>
</dbReference>
<proteinExistence type="predicted"/>
<dbReference type="EMBL" id="JBJQOH010000002">
    <property type="protein sequence ID" value="KAL3695867.1"/>
    <property type="molecule type" value="Genomic_DNA"/>
</dbReference>
<protein>
    <recommendedName>
        <fullName evidence="3">RRM domain-containing protein</fullName>
    </recommendedName>
</protein>
<evidence type="ECO:0000256" key="2">
    <source>
        <dbReference type="SAM" id="MobiDB-lite"/>
    </source>
</evidence>
<dbReference type="InterPro" id="IPR012677">
    <property type="entry name" value="Nucleotide-bd_a/b_plait_sf"/>
</dbReference>
<feature type="compositionally biased region" description="Basic and acidic residues" evidence="2">
    <location>
        <begin position="39"/>
        <end position="66"/>
    </location>
</feature>
<comment type="caution">
    <text evidence="4">The sequence shown here is derived from an EMBL/GenBank/DDBJ whole genome shotgun (WGS) entry which is preliminary data.</text>
</comment>
<dbReference type="Gene3D" id="3.30.70.330">
    <property type="match status" value="1"/>
</dbReference>
<feature type="compositionally biased region" description="Basic and acidic residues" evidence="2">
    <location>
        <begin position="87"/>
        <end position="109"/>
    </location>
</feature>
<feature type="compositionally biased region" description="Basic and acidic residues" evidence="2">
    <location>
        <begin position="184"/>
        <end position="201"/>
    </location>
</feature>
<dbReference type="SMART" id="SM00360">
    <property type="entry name" value="RRM"/>
    <property type="match status" value="1"/>
</dbReference>
<accession>A0ABD3HWJ4</accession>
<keyword evidence="1" id="KW-0694">RNA-binding</keyword>
<evidence type="ECO:0000259" key="3">
    <source>
        <dbReference type="PROSITE" id="PS50102"/>
    </source>
</evidence>
<gene>
    <name evidence="4" type="ORF">R1sor_009943</name>
</gene>
<evidence type="ECO:0000256" key="1">
    <source>
        <dbReference type="PROSITE-ProRule" id="PRU00176"/>
    </source>
</evidence>
<dbReference type="InterPro" id="IPR035979">
    <property type="entry name" value="RBD_domain_sf"/>
</dbReference>
<feature type="region of interest" description="Disordered" evidence="2">
    <location>
        <begin position="38"/>
        <end position="113"/>
    </location>
</feature>
<dbReference type="SUPFAM" id="SSF54928">
    <property type="entry name" value="RNA-binding domain, RBD"/>
    <property type="match status" value="1"/>
</dbReference>
<keyword evidence="5" id="KW-1185">Reference proteome</keyword>
<feature type="region of interest" description="Disordered" evidence="2">
    <location>
        <begin position="126"/>
        <end position="213"/>
    </location>
</feature>
<name>A0ABD3HWJ4_9MARC</name>